<evidence type="ECO:0000313" key="1">
    <source>
        <dbReference type="EMBL" id="MDW8550726.1"/>
    </source>
</evidence>
<name>A0ABU4JMK4_9FLAO</name>
<comment type="caution">
    <text evidence="1">The sequence shown here is derived from an EMBL/GenBank/DDBJ whole genome shotgun (WGS) entry which is preliminary data.</text>
</comment>
<dbReference type="Pfam" id="PF20329">
    <property type="entry name" value="DUF6624"/>
    <property type="match status" value="1"/>
</dbReference>
<sequence length="225" mass="26368">MKYLVLMISCFSLMNCQAQKSLNIDLKKELEDILFKDQIYREFIDSETSEERKNEIARITNLSRENLQQSAWTLINKIDAENIIKVEKIISEFGYPGKSLVGEPANTTVFYVVQHSDKIQKYYPLIEEAGKKGELPFKYVGMMLDRKLTSEQKPQVYGTQLAFRMITNHKTGKQENFTYVLPIEDSKNVNKRRREAGFETTVEENARRFGIEYKEYTYEELAEIK</sequence>
<proteinExistence type="predicted"/>
<gene>
    <name evidence="1" type="ORF">NG800_017500</name>
</gene>
<dbReference type="InterPro" id="IPR046732">
    <property type="entry name" value="DUF6624"/>
</dbReference>
<dbReference type="Proteomes" id="UP001204439">
    <property type="component" value="Unassembled WGS sequence"/>
</dbReference>
<protein>
    <submittedName>
        <fullName evidence="1">DUF6624 domain-containing protein</fullName>
    </submittedName>
</protein>
<organism evidence="1 2">
    <name type="scientific">Epilithonimonas ginsengisoli</name>
    <dbReference type="NCBI Taxonomy" id="1245592"/>
    <lineage>
        <taxon>Bacteria</taxon>
        <taxon>Pseudomonadati</taxon>
        <taxon>Bacteroidota</taxon>
        <taxon>Flavobacteriia</taxon>
        <taxon>Flavobacteriales</taxon>
        <taxon>Weeksellaceae</taxon>
        <taxon>Chryseobacterium group</taxon>
        <taxon>Epilithonimonas</taxon>
    </lineage>
</organism>
<evidence type="ECO:0000313" key="2">
    <source>
        <dbReference type="Proteomes" id="UP001204439"/>
    </source>
</evidence>
<dbReference type="RefSeq" id="WP_063970364.1">
    <property type="nucleotide sequence ID" value="NZ_JAMXLT020000041.1"/>
</dbReference>
<dbReference type="EMBL" id="JAMXLT020000041">
    <property type="protein sequence ID" value="MDW8550726.1"/>
    <property type="molecule type" value="Genomic_DNA"/>
</dbReference>
<reference evidence="1 2" key="1">
    <citation type="submission" date="2023-11" db="EMBL/GenBank/DDBJ databases">
        <title>First isolation, identification, and characterization of non-pathogenic Epilithonimonas ginsengisoli isolated from diseased farmed rainbow trout (Oncorhynchus mykiss) in Chile.</title>
        <authorList>
            <person name="Miranda C.D."/>
            <person name="Irgang R."/>
            <person name="Concha C."/>
            <person name="Rojas R."/>
            <person name="Avendano R."/>
        </authorList>
    </citation>
    <scope>NUCLEOTIDE SEQUENCE [LARGE SCALE GENOMIC DNA]</scope>
    <source>
        <strain evidence="1 2">FP99</strain>
    </source>
</reference>
<accession>A0ABU4JMK4</accession>
<keyword evidence="2" id="KW-1185">Reference proteome</keyword>